<dbReference type="PANTHER" id="PTHR12117">
    <property type="entry name" value="HISTONE ACETYLTRANSFERASE COMPLEX"/>
    <property type="match status" value="1"/>
</dbReference>
<comment type="cofactor">
    <cofactor evidence="1">
        <name>L-ascorbate</name>
        <dbReference type="ChEBI" id="CHEBI:38290"/>
    </cofactor>
</comment>
<feature type="domain" description="Fe2OG dioxygenase" evidence="13">
    <location>
        <begin position="113"/>
        <end position="226"/>
    </location>
</feature>
<keyword evidence="16" id="KW-1185">Reference proteome</keyword>
<evidence type="ECO:0000256" key="1">
    <source>
        <dbReference type="ARBA" id="ARBA00001961"/>
    </source>
</evidence>
<dbReference type="Gene3D" id="3.60.130.20">
    <property type="entry name" value="Oxoglutarate/iron-dependent oxygenase, C-terminal degradation domain"/>
    <property type="match status" value="1"/>
</dbReference>
<dbReference type="Pfam" id="PF10637">
    <property type="entry name" value="Ofd1_CTDD"/>
    <property type="match status" value="1"/>
</dbReference>
<keyword evidence="4" id="KW-0479">Metal-binding</keyword>
<evidence type="ECO:0000256" key="11">
    <source>
        <dbReference type="ARBA" id="ARBA00051966"/>
    </source>
</evidence>
<evidence type="ECO:0000256" key="6">
    <source>
        <dbReference type="ARBA" id="ARBA00022964"/>
    </source>
</evidence>
<proteinExistence type="inferred from homology"/>
<comment type="catalytic activity">
    <reaction evidence="11">
        <text>[ribosomal protein uS12]-(3S)-3-hydroxy-L-proline + 2-oxoglutarate + O2 = [ribosomal protein uS12]-(3S)-3,4-dihydroxy-L-proline + succinate + CO2</text>
        <dbReference type="Rhea" id="RHEA:54160"/>
        <dbReference type="Rhea" id="RHEA-COMP:13817"/>
        <dbReference type="Rhea" id="RHEA-COMP:13818"/>
        <dbReference type="ChEBI" id="CHEBI:15379"/>
        <dbReference type="ChEBI" id="CHEBI:16526"/>
        <dbReference type="ChEBI" id="CHEBI:16810"/>
        <dbReference type="ChEBI" id="CHEBI:30031"/>
        <dbReference type="ChEBI" id="CHEBI:85428"/>
        <dbReference type="ChEBI" id="CHEBI:138052"/>
    </reaction>
</comment>
<dbReference type="InterPro" id="IPR051842">
    <property type="entry name" value="uS12_prolyl_hydroxylase"/>
</dbReference>
<keyword evidence="15" id="KW-0496">Mitochondrion</keyword>
<dbReference type="InterPro" id="IPR043044">
    <property type="entry name" value="TPA1/Ofd1_C"/>
</dbReference>
<evidence type="ECO:0000313" key="14">
    <source>
        <dbReference type="EMBL" id="CEO98542.1"/>
    </source>
</evidence>
<dbReference type="GO" id="GO:0005506">
    <property type="term" value="F:iron ion binding"/>
    <property type="evidence" value="ECO:0007669"/>
    <property type="project" value="InterPro"/>
</dbReference>
<comment type="catalytic activity">
    <reaction evidence="10">
        <text>[ribosomal protein uS12]-L-proline + 2-oxoglutarate + O2 = [ribosomal protein uS12]-(3S)-3-hydroxy-L-proline + succinate + CO2</text>
        <dbReference type="Rhea" id="RHEA:54156"/>
        <dbReference type="Rhea" id="RHEA-COMP:13816"/>
        <dbReference type="Rhea" id="RHEA-COMP:13818"/>
        <dbReference type="ChEBI" id="CHEBI:15379"/>
        <dbReference type="ChEBI" id="CHEBI:16526"/>
        <dbReference type="ChEBI" id="CHEBI:16810"/>
        <dbReference type="ChEBI" id="CHEBI:30031"/>
        <dbReference type="ChEBI" id="CHEBI:50342"/>
        <dbReference type="ChEBI" id="CHEBI:85428"/>
    </reaction>
</comment>
<keyword evidence="7" id="KW-0560">Oxidoreductase</keyword>
<evidence type="ECO:0000313" key="17">
    <source>
        <dbReference type="Proteomes" id="UP000290189"/>
    </source>
</evidence>
<evidence type="ECO:0000256" key="2">
    <source>
        <dbReference type="ARBA" id="ARBA00004123"/>
    </source>
</evidence>
<evidence type="ECO:0000256" key="5">
    <source>
        <dbReference type="ARBA" id="ARBA00022896"/>
    </source>
</evidence>
<evidence type="ECO:0000256" key="3">
    <source>
        <dbReference type="ARBA" id="ARBA00007443"/>
    </source>
</evidence>
<keyword evidence="6" id="KW-0223">Dioxygenase</keyword>
<evidence type="ECO:0000259" key="13">
    <source>
        <dbReference type="PROSITE" id="PS51471"/>
    </source>
</evidence>
<dbReference type="GO" id="GO:0031543">
    <property type="term" value="F:peptidyl-proline dioxygenase activity"/>
    <property type="evidence" value="ECO:0007669"/>
    <property type="project" value="UniProtKB-ARBA"/>
</dbReference>
<accession>A0A0G4ITH5</accession>
<dbReference type="AlphaFoldDB" id="A0A0G4ITH5"/>
<keyword evidence="5" id="KW-0847">Vitamin C</keyword>
<organism evidence="14 16">
    <name type="scientific">Plasmodiophora brassicae</name>
    <name type="common">Clubroot disease agent</name>
    <dbReference type="NCBI Taxonomy" id="37360"/>
    <lineage>
        <taxon>Eukaryota</taxon>
        <taxon>Sar</taxon>
        <taxon>Rhizaria</taxon>
        <taxon>Endomyxa</taxon>
        <taxon>Phytomyxea</taxon>
        <taxon>Plasmodiophorida</taxon>
        <taxon>Plasmodiophoridae</taxon>
        <taxon>Plasmodiophora</taxon>
    </lineage>
</organism>
<dbReference type="STRING" id="37360.A0A0G4ITH5"/>
<dbReference type="Pfam" id="PF13661">
    <property type="entry name" value="2OG-FeII_Oxy_4"/>
    <property type="match status" value="1"/>
</dbReference>
<dbReference type="Gene3D" id="2.60.120.620">
    <property type="entry name" value="q2cbj1_9rhob like domain"/>
    <property type="match status" value="1"/>
</dbReference>
<reference evidence="14 16" key="1">
    <citation type="submission" date="2015-02" db="EMBL/GenBank/DDBJ databases">
        <authorList>
            <person name="Chooi Y.-H."/>
        </authorList>
    </citation>
    <scope>NUCLEOTIDE SEQUENCE [LARGE SCALE GENOMIC DNA]</scope>
    <source>
        <strain evidence="14">E3</strain>
    </source>
</reference>
<geneLocation type="mitochondrion" evidence="15"/>
<dbReference type="GO" id="GO:0006449">
    <property type="term" value="P:regulation of translational termination"/>
    <property type="evidence" value="ECO:0007669"/>
    <property type="project" value="TreeGrafter"/>
</dbReference>
<sequence>MSASAALRRGLLSDESIRGLRQSYVESGPYKHVVIQDVFDTELLRRVRLECLSALHATYKETDIYSVFQTGDLANLDGLPEDELRQVSALKTLRDTLYSDAFRAFIENVAGVGRLSPSKKDLSCNIYKPGCHLLCHDDVIGSRSVSYILYLTDPDEPWREDEGGALELYPVIAKGTPATNPSVTIPVKWNQLAMFAVQPGLSFHSVAEVVADEGRDRLSISGWFHVLQDDDLTDEERASRQERSNAGDAAPASLEQIVSSTGGKPFAPTLPAGDDSAWVDDNGDVVFLSADEVDELRRFVNPLYLKPSVIMQANETFASQASIQLTSFLRDDVADQVRDAIEKDDERCGFFDERLSPAVYDSGVVDGVWTPTGPPHIRRYVELAEQNARDDNESGRVLQALRDDLFKSSHAFRHLLYLITSFRPVVERGAVRRFRPGLDYTLATSTPAPDPTTGDVFDGVLDATLCFVANGDDVWASDEVGGFECYMVPDDDNEDPAQYRAAADVADGTLSVSAGCNVLNLVLRPTGVMKFVKYVSASAPGSRWDVAWEYRVVQDIADDVAEA</sequence>
<comment type="subcellular location">
    <subcellularLocation>
        <location evidence="2">Nucleus</location>
    </subcellularLocation>
</comment>
<dbReference type="InterPro" id="IPR039558">
    <property type="entry name" value="TPA1/OFD1_N"/>
</dbReference>
<keyword evidence="8" id="KW-0408">Iron</keyword>
<dbReference type="EMBL" id="OVEO01000004">
    <property type="protein sequence ID" value="SPQ95829.1"/>
    <property type="molecule type" value="Genomic_DNA"/>
</dbReference>
<reference evidence="15 17" key="2">
    <citation type="submission" date="2018-03" db="EMBL/GenBank/DDBJ databases">
        <authorList>
            <person name="Fogelqvist J."/>
        </authorList>
    </citation>
    <scope>NUCLEOTIDE SEQUENCE [LARGE SCALE GENOMIC DNA]</scope>
</reference>
<dbReference type="PROSITE" id="PS51471">
    <property type="entry name" value="FE2OG_OXY"/>
    <property type="match status" value="1"/>
</dbReference>
<evidence type="ECO:0000313" key="16">
    <source>
        <dbReference type="Proteomes" id="UP000039324"/>
    </source>
</evidence>
<comment type="similarity">
    <text evidence="3">Belongs to the TPA1 family.</text>
</comment>
<dbReference type="GO" id="GO:0005634">
    <property type="term" value="C:nucleus"/>
    <property type="evidence" value="ECO:0007669"/>
    <property type="project" value="UniProtKB-SubCell"/>
</dbReference>
<evidence type="ECO:0000256" key="9">
    <source>
        <dbReference type="ARBA" id="ARBA00023242"/>
    </source>
</evidence>
<evidence type="ECO:0000256" key="12">
    <source>
        <dbReference type="ARBA" id="ARBA00081607"/>
    </source>
</evidence>
<evidence type="ECO:0000256" key="8">
    <source>
        <dbReference type="ARBA" id="ARBA00023004"/>
    </source>
</evidence>
<dbReference type="Proteomes" id="UP000290189">
    <property type="component" value="Unassembled WGS sequence"/>
</dbReference>
<dbReference type="OrthoDB" id="430522at2759"/>
<dbReference type="GO" id="GO:0005737">
    <property type="term" value="C:cytoplasm"/>
    <property type="evidence" value="ECO:0007669"/>
    <property type="project" value="TreeGrafter"/>
</dbReference>
<dbReference type="InterPro" id="IPR019601">
    <property type="entry name" value="Oxoglutarate/Fe-dep_Oase_C"/>
</dbReference>
<dbReference type="EMBL" id="CDSF01000085">
    <property type="protein sequence ID" value="CEO98542.1"/>
    <property type="molecule type" value="Genomic_DNA"/>
</dbReference>
<evidence type="ECO:0000313" key="15">
    <source>
        <dbReference type="EMBL" id="SPQ95829.1"/>
    </source>
</evidence>
<dbReference type="InterPro" id="IPR005123">
    <property type="entry name" value="Oxoglu/Fe-dep_dioxygenase_dom"/>
</dbReference>
<protein>
    <recommendedName>
        <fullName evidence="12">uS12 prolyl 3,4-dihydroxylase</fullName>
    </recommendedName>
</protein>
<dbReference type="FunFam" id="2.60.120.620:FF:000014">
    <property type="entry name" value="Prolyl 3,4-dihydroxylase TPA1"/>
    <property type="match status" value="1"/>
</dbReference>
<evidence type="ECO:0000256" key="4">
    <source>
        <dbReference type="ARBA" id="ARBA00022723"/>
    </source>
</evidence>
<dbReference type="PANTHER" id="PTHR12117:SF0">
    <property type="entry name" value="PROLYL 3-HYDROXYLASE OGFOD1"/>
    <property type="match status" value="1"/>
</dbReference>
<dbReference type="Proteomes" id="UP000039324">
    <property type="component" value="Unassembled WGS sequence"/>
</dbReference>
<dbReference type="OMA" id="GWYHIPQ"/>
<dbReference type="SMART" id="SM00702">
    <property type="entry name" value="P4Hc"/>
    <property type="match status" value="1"/>
</dbReference>
<evidence type="ECO:0000256" key="10">
    <source>
        <dbReference type="ARBA" id="ARBA00047444"/>
    </source>
</evidence>
<evidence type="ECO:0000256" key="7">
    <source>
        <dbReference type="ARBA" id="ARBA00023002"/>
    </source>
</evidence>
<gene>
    <name evidence="14" type="ORF">PBRA_006656</name>
    <name evidence="15" type="ORF">PLBR_LOCUS3044</name>
</gene>
<dbReference type="GO" id="GO:0010604">
    <property type="term" value="P:positive regulation of macromolecule metabolic process"/>
    <property type="evidence" value="ECO:0007669"/>
    <property type="project" value="UniProtKB-ARBA"/>
</dbReference>
<dbReference type="InterPro" id="IPR006620">
    <property type="entry name" value="Pro_4_hyd_alph"/>
</dbReference>
<name>A0A0G4ITH5_PLABS</name>
<keyword evidence="9" id="KW-0539">Nucleus</keyword>
<dbReference type="GO" id="GO:0031418">
    <property type="term" value="F:L-ascorbic acid binding"/>
    <property type="evidence" value="ECO:0007669"/>
    <property type="project" value="UniProtKB-KW"/>
</dbReference>
<dbReference type="GO" id="GO:0009896">
    <property type="term" value="P:positive regulation of catabolic process"/>
    <property type="evidence" value="ECO:0007669"/>
    <property type="project" value="UniProtKB-ARBA"/>
</dbReference>